<dbReference type="Pfam" id="PF00743">
    <property type="entry name" value="FMO-like"/>
    <property type="match status" value="2"/>
</dbReference>
<evidence type="ECO:0000256" key="5">
    <source>
        <dbReference type="ARBA" id="ARBA00023002"/>
    </source>
</evidence>
<evidence type="ECO:0000256" key="1">
    <source>
        <dbReference type="ARBA" id="ARBA00009183"/>
    </source>
</evidence>
<dbReference type="GeneID" id="36628954"/>
<dbReference type="InterPro" id="IPR050346">
    <property type="entry name" value="FMO-like"/>
</dbReference>
<protein>
    <recommendedName>
        <fullName evidence="10">FAD/NAD(P)-binding domain-containing protein</fullName>
    </recommendedName>
</protein>
<keyword evidence="5" id="KW-0560">Oxidoreductase</keyword>
<evidence type="ECO:0000313" key="8">
    <source>
        <dbReference type="EMBL" id="PTB55643.1"/>
    </source>
</evidence>
<dbReference type="Gene3D" id="3.50.50.60">
    <property type="entry name" value="FAD/NAD(P)-binding domain"/>
    <property type="match status" value="3"/>
</dbReference>
<dbReference type="GO" id="GO:0004499">
    <property type="term" value="F:N,N-dimethylaniline monooxygenase activity"/>
    <property type="evidence" value="ECO:0007669"/>
    <property type="project" value="InterPro"/>
</dbReference>
<dbReference type="RefSeq" id="XP_024775320.1">
    <property type="nucleotide sequence ID" value="XM_024920385.1"/>
</dbReference>
<evidence type="ECO:0000313" key="9">
    <source>
        <dbReference type="Proteomes" id="UP000241690"/>
    </source>
</evidence>
<accession>A0A2T4AF51</accession>
<evidence type="ECO:0000256" key="7">
    <source>
        <dbReference type="SAM" id="Phobius"/>
    </source>
</evidence>
<evidence type="ECO:0008006" key="10">
    <source>
        <dbReference type="Google" id="ProtNLM"/>
    </source>
</evidence>
<proteinExistence type="inferred from homology"/>
<dbReference type="InterPro" id="IPR020946">
    <property type="entry name" value="Flavin_mOase-like"/>
</dbReference>
<dbReference type="AlphaFoldDB" id="A0A2T4AF51"/>
<dbReference type="PRINTS" id="PR00370">
    <property type="entry name" value="FMOXYGENASE"/>
</dbReference>
<dbReference type="Proteomes" id="UP000241690">
    <property type="component" value="Unassembled WGS sequence"/>
</dbReference>
<keyword evidence="7" id="KW-1133">Transmembrane helix</keyword>
<reference evidence="8 9" key="1">
    <citation type="submission" date="2016-07" db="EMBL/GenBank/DDBJ databases">
        <title>Multiple horizontal gene transfer events from other fungi enriched the ability of initially mycotrophic Trichoderma (Ascomycota) to feed on dead plant biomass.</title>
        <authorList>
            <consortium name="DOE Joint Genome Institute"/>
            <person name="Aerts A."/>
            <person name="Atanasova L."/>
            <person name="Chenthamara K."/>
            <person name="Zhang J."/>
            <person name="Grujic M."/>
            <person name="Henrissat B."/>
            <person name="Kuo A."/>
            <person name="Salamov A."/>
            <person name="Lipzen A."/>
            <person name="Labutti K."/>
            <person name="Barry K."/>
            <person name="Miao Y."/>
            <person name="Rahimi M.J."/>
            <person name="Shen Q."/>
            <person name="Grigoriev I.V."/>
            <person name="Kubicek C.P."/>
            <person name="Druzhinina I.S."/>
        </authorList>
    </citation>
    <scope>NUCLEOTIDE SEQUENCE [LARGE SCALE GENOMIC DNA]</scope>
    <source>
        <strain evidence="8 9">CBS 226.95</strain>
    </source>
</reference>
<feature type="transmembrane region" description="Helical" evidence="7">
    <location>
        <begin position="574"/>
        <end position="594"/>
    </location>
</feature>
<keyword evidence="3" id="KW-0274">FAD</keyword>
<evidence type="ECO:0000256" key="4">
    <source>
        <dbReference type="ARBA" id="ARBA00022857"/>
    </source>
</evidence>
<dbReference type="GO" id="GO:0050661">
    <property type="term" value="F:NADP binding"/>
    <property type="evidence" value="ECO:0007669"/>
    <property type="project" value="InterPro"/>
</dbReference>
<keyword evidence="7" id="KW-0812">Transmembrane</keyword>
<dbReference type="SUPFAM" id="SSF51905">
    <property type="entry name" value="FAD/NAD(P)-binding domain"/>
    <property type="match status" value="2"/>
</dbReference>
<feature type="region of interest" description="Disordered" evidence="6">
    <location>
        <begin position="622"/>
        <end position="641"/>
    </location>
</feature>
<evidence type="ECO:0000256" key="3">
    <source>
        <dbReference type="ARBA" id="ARBA00022827"/>
    </source>
</evidence>
<keyword evidence="9" id="KW-1185">Reference proteome</keyword>
<organism evidence="8 9">
    <name type="scientific">Trichoderma harzianum CBS 226.95</name>
    <dbReference type="NCBI Taxonomy" id="983964"/>
    <lineage>
        <taxon>Eukaryota</taxon>
        <taxon>Fungi</taxon>
        <taxon>Dikarya</taxon>
        <taxon>Ascomycota</taxon>
        <taxon>Pezizomycotina</taxon>
        <taxon>Sordariomycetes</taxon>
        <taxon>Hypocreomycetidae</taxon>
        <taxon>Hypocreales</taxon>
        <taxon>Hypocreaceae</taxon>
        <taxon>Trichoderma</taxon>
    </lineage>
</organism>
<feature type="compositionally biased region" description="Basic and acidic residues" evidence="6">
    <location>
        <begin position="629"/>
        <end position="641"/>
    </location>
</feature>
<gene>
    <name evidence="8" type="ORF">M431DRAFT_519252</name>
</gene>
<name>A0A2T4AF51_TRIHA</name>
<dbReference type="EMBL" id="KZ679679">
    <property type="protein sequence ID" value="PTB55643.1"/>
    <property type="molecule type" value="Genomic_DNA"/>
</dbReference>
<evidence type="ECO:0000256" key="6">
    <source>
        <dbReference type="SAM" id="MobiDB-lite"/>
    </source>
</evidence>
<sequence length="641" mass="73104">MRVAIIGGGPSGIVQLKVLTEAHRRFSIPHLELRLFESHNRLGGIFSHHSYEDAELVSSKYLTAFSDFRPRRDDPDFFSSDRYLEYFDEYATHFELWPYINLNTWVKSIRRGDSSEHVVTYRTASGEEIEWECDAIAICSGVHAMPNVPNLPGIEHVPVVMHSADFKSRKQFGKGKTVMVIGSGETGADICYLAVTGDTDRVILCHRDGWLGAPKRVPGQKFLPWLFGSEPYDYPQLPLDVSQVTLFDSMYVHPIVRDSMIVWNFYHFVGISAGGWLCGDSIYGIDQFVGQIYSERFHASRVFFNKAWQRISNHVSAPWRPTKWPLASRIRRFFFNTDIPSVSRIIEVAPNPSHISEDGVAHFPLNGRPESERINETTVKPDVVIFATGYLPAFPYLNTPENAGRKPYPVAFDADVRQIWNSDDPTVGFIGFVRPGFGAIPPLAEMQAMLFTMNLINQIPRPLDPEDEWHYRIIHTPDARVSYGVEHDSYAYQLAKDIDGAPTFSEVLKMAFRTKNGWRLPYIWAAGASFNTKFRMRGPWKWEGACEVMTGELWETISRREGLFGNVPLSVIPMVYLGSINLFYLFYAGFWNLLAKLRLARPITIQNEPKRIMQEMERACNSKKGSKLQAEHHLSARSEVM</sequence>
<dbReference type="GO" id="GO:0050660">
    <property type="term" value="F:flavin adenine dinucleotide binding"/>
    <property type="evidence" value="ECO:0007669"/>
    <property type="project" value="InterPro"/>
</dbReference>
<dbReference type="PIRSF" id="PIRSF000332">
    <property type="entry name" value="FMO"/>
    <property type="match status" value="1"/>
</dbReference>
<evidence type="ECO:0000256" key="2">
    <source>
        <dbReference type="ARBA" id="ARBA00022630"/>
    </source>
</evidence>
<keyword evidence="7" id="KW-0472">Membrane</keyword>
<keyword evidence="2" id="KW-0285">Flavoprotein</keyword>
<keyword evidence="4" id="KW-0521">NADP</keyword>
<dbReference type="InterPro" id="IPR036188">
    <property type="entry name" value="FAD/NAD-bd_sf"/>
</dbReference>
<dbReference type="PANTHER" id="PTHR23023">
    <property type="entry name" value="DIMETHYLANILINE MONOOXYGENASE"/>
    <property type="match status" value="1"/>
</dbReference>
<dbReference type="InterPro" id="IPR000960">
    <property type="entry name" value="Flavin_mOase"/>
</dbReference>
<comment type="similarity">
    <text evidence="1">Belongs to the FMO family.</text>
</comment>